<name>A0A9W7W616_9PEZI</name>
<dbReference type="Proteomes" id="UP001138500">
    <property type="component" value="Unassembled WGS sequence"/>
</dbReference>
<feature type="region of interest" description="Disordered" evidence="1">
    <location>
        <begin position="116"/>
        <end position="141"/>
    </location>
</feature>
<protein>
    <submittedName>
        <fullName evidence="2">Uncharacterized protein</fullName>
    </submittedName>
</protein>
<comment type="caution">
    <text evidence="2">The sequence shown here is derived from an EMBL/GenBank/DDBJ whole genome shotgun (WGS) entry which is preliminary data.</text>
</comment>
<reference evidence="2 3" key="1">
    <citation type="journal article" date="2018" name="IMA Fungus">
        <title>IMA Genome-F 10: Nine draft genome sequences of Claviceps purpurea s.lat., including C. arundinis, C. humidiphila, and C. cf. spartinae, pseudomolecules for the pitch canker pathogen Fusarium circinatum, draft genome of Davidsoniella eucalypti, Grosmannia galeiformis, Quambalaria eucalypti, and Teratosphaeria destructans.</title>
        <authorList>
            <person name="Wingfield B.D."/>
            <person name="Liu M."/>
            <person name="Nguyen H.D."/>
            <person name="Lane F.A."/>
            <person name="Morgan S.W."/>
            <person name="De Vos L."/>
            <person name="Wilken P.M."/>
            <person name="Duong T.A."/>
            <person name="Aylward J."/>
            <person name="Coetzee M.P."/>
            <person name="Dadej K."/>
            <person name="De Beer Z.W."/>
            <person name="Findlay W."/>
            <person name="Havenga M."/>
            <person name="Kolarik M."/>
            <person name="Menzies J.G."/>
            <person name="Naidoo K."/>
            <person name="Pochopski O."/>
            <person name="Shoukouhi P."/>
            <person name="Santana Q.C."/>
            <person name="Seifert K.A."/>
            <person name="Soal N."/>
            <person name="Steenkamp E.T."/>
            <person name="Tatham C.T."/>
            <person name="van der Nest M.A."/>
            <person name="Wingfield M.J."/>
        </authorList>
    </citation>
    <scope>NUCLEOTIDE SEQUENCE [LARGE SCALE GENOMIC DNA]</scope>
    <source>
        <strain evidence="2">CMW44962</strain>
    </source>
</reference>
<evidence type="ECO:0000256" key="1">
    <source>
        <dbReference type="SAM" id="MobiDB-lite"/>
    </source>
</evidence>
<accession>A0A9W7W616</accession>
<sequence length="141" mass="15410">MTALRPTPPRPRMRTTSAGVVDAALMTVPEPVWMPQPRGEKRASSCLLRTRSLALTTLHSFTMERAAKELWPKKAPPISGSPDLDARPKILSGPPKFCSLKLTQWDLWPAVQTSHVSQKAKERRTGSPGFATVTPGPTSLT</sequence>
<dbReference type="EMBL" id="RIBY02000291">
    <property type="protein sequence ID" value="KAH9844594.1"/>
    <property type="molecule type" value="Genomic_DNA"/>
</dbReference>
<keyword evidence="3" id="KW-1185">Reference proteome</keyword>
<evidence type="ECO:0000313" key="3">
    <source>
        <dbReference type="Proteomes" id="UP001138500"/>
    </source>
</evidence>
<proteinExistence type="predicted"/>
<evidence type="ECO:0000313" key="2">
    <source>
        <dbReference type="EMBL" id="KAH9844594.1"/>
    </source>
</evidence>
<dbReference type="AlphaFoldDB" id="A0A9W7W616"/>
<gene>
    <name evidence="2" type="ORF">Tdes44962_MAKER07293</name>
</gene>
<organism evidence="2 3">
    <name type="scientific">Teratosphaeria destructans</name>
    <dbReference type="NCBI Taxonomy" id="418781"/>
    <lineage>
        <taxon>Eukaryota</taxon>
        <taxon>Fungi</taxon>
        <taxon>Dikarya</taxon>
        <taxon>Ascomycota</taxon>
        <taxon>Pezizomycotina</taxon>
        <taxon>Dothideomycetes</taxon>
        <taxon>Dothideomycetidae</taxon>
        <taxon>Mycosphaerellales</taxon>
        <taxon>Teratosphaeriaceae</taxon>
        <taxon>Teratosphaeria</taxon>
    </lineage>
</organism>
<reference evidence="2 3" key="2">
    <citation type="journal article" date="2021" name="Curr. Genet.">
        <title>Genetic response to nitrogen starvation in the aggressive Eucalyptus foliar pathogen Teratosphaeria destructans.</title>
        <authorList>
            <person name="Havenga M."/>
            <person name="Wingfield B.D."/>
            <person name="Wingfield M.J."/>
            <person name="Dreyer L.L."/>
            <person name="Roets F."/>
            <person name="Aylward J."/>
        </authorList>
    </citation>
    <scope>NUCLEOTIDE SEQUENCE [LARGE SCALE GENOMIC DNA]</scope>
    <source>
        <strain evidence="2">CMW44962</strain>
    </source>
</reference>